<protein>
    <submittedName>
        <fullName evidence="7">Ion transport protein</fullName>
    </submittedName>
</protein>
<dbReference type="GO" id="GO:0016020">
    <property type="term" value="C:membrane"/>
    <property type="evidence" value="ECO:0007669"/>
    <property type="project" value="UniProtKB-SubCell"/>
</dbReference>
<keyword evidence="3 5" id="KW-1133">Transmembrane helix</keyword>
<feature type="transmembrane region" description="Helical" evidence="5">
    <location>
        <begin position="124"/>
        <end position="145"/>
    </location>
</feature>
<evidence type="ECO:0000313" key="8">
    <source>
        <dbReference type="Proteomes" id="UP000001947"/>
    </source>
</evidence>
<organism evidence="7 8">
    <name type="scientific">Saccharophagus degradans (strain 2-40 / ATCC 43961 / DSM 17024)</name>
    <dbReference type="NCBI Taxonomy" id="203122"/>
    <lineage>
        <taxon>Bacteria</taxon>
        <taxon>Pseudomonadati</taxon>
        <taxon>Pseudomonadota</taxon>
        <taxon>Gammaproteobacteria</taxon>
        <taxon>Cellvibrionales</taxon>
        <taxon>Cellvibrionaceae</taxon>
        <taxon>Saccharophagus</taxon>
    </lineage>
</organism>
<proteinExistence type="predicted"/>
<dbReference type="eggNOG" id="COG1226">
    <property type="taxonomic scope" value="Bacteria"/>
</dbReference>
<feature type="domain" description="Ion transport" evidence="6">
    <location>
        <begin position="12"/>
        <end position="148"/>
    </location>
</feature>
<gene>
    <name evidence="7" type="ordered locus">Sde_3864</name>
</gene>
<keyword evidence="8" id="KW-1185">Reference proteome</keyword>
<dbReference type="Gene3D" id="1.20.120.350">
    <property type="entry name" value="Voltage-gated potassium channels. Chain C"/>
    <property type="match status" value="1"/>
</dbReference>
<evidence type="ECO:0000313" key="7">
    <source>
        <dbReference type="EMBL" id="ABD83119.1"/>
    </source>
</evidence>
<sequence>MTNVREKGSALYQMVLLFLSVYVLGAILIESFLVTDEEIKQVLQYVDLLVCIFFLADFIVNFTSAKSKLEYMKWGWLDLISSIPAIDPLRWGRISKVVRIIRYLRAIKSIKVLLNSLHASKFETLSLCVFLVVFLTFTLSSAIILEFERGLGSPIVTAEAALWWAFLNLLNAKSSIDQALSTEGITATIFLNKVGLLLFAYLNSMLVAWLVMQKKSRENSNCDGIGEG</sequence>
<dbReference type="HOGENOM" id="CLU_011722_6_1_6"/>
<evidence type="ECO:0000256" key="4">
    <source>
        <dbReference type="ARBA" id="ARBA00023136"/>
    </source>
</evidence>
<dbReference type="KEGG" id="sde:Sde_3864"/>
<evidence type="ECO:0000256" key="1">
    <source>
        <dbReference type="ARBA" id="ARBA00004141"/>
    </source>
</evidence>
<dbReference type="RefSeq" id="WP_011470334.1">
    <property type="nucleotide sequence ID" value="NC_007912.1"/>
</dbReference>
<dbReference type="InterPro" id="IPR027359">
    <property type="entry name" value="Volt_channel_dom_sf"/>
</dbReference>
<evidence type="ECO:0000256" key="2">
    <source>
        <dbReference type="ARBA" id="ARBA00022692"/>
    </source>
</evidence>
<dbReference type="SUPFAM" id="SSF81324">
    <property type="entry name" value="Voltage-gated potassium channels"/>
    <property type="match status" value="1"/>
</dbReference>
<reference evidence="7 8" key="1">
    <citation type="journal article" date="2008" name="PLoS Genet.">
        <title>Complete genome sequence of the complex carbohydrate-degrading marine bacterium, Saccharophagus degradans strain 2-40 T.</title>
        <authorList>
            <person name="Weiner R.M."/>
            <person name="Taylor L.E.II."/>
            <person name="Henrissat B."/>
            <person name="Hauser L."/>
            <person name="Land M."/>
            <person name="Coutinho P.M."/>
            <person name="Rancurel C."/>
            <person name="Saunders E.H."/>
            <person name="Longmire A.G."/>
            <person name="Zhang H."/>
            <person name="Bayer E.A."/>
            <person name="Gilbert H.J."/>
            <person name="Larimer F."/>
            <person name="Zhulin I.B."/>
            <person name="Ekborg N.A."/>
            <person name="Lamed R."/>
            <person name="Richardson P.M."/>
            <person name="Borovok I."/>
            <person name="Hutcheson S."/>
        </authorList>
    </citation>
    <scope>NUCLEOTIDE SEQUENCE [LARGE SCALE GENOMIC DNA]</scope>
    <source>
        <strain evidence="8">2-40 / ATCC 43961 / DSM 17024</strain>
    </source>
</reference>
<accession>Q21DW0</accession>
<dbReference type="STRING" id="203122.Sde_3864"/>
<comment type="subcellular location">
    <subcellularLocation>
        <location evidence="1">Membrane</location>
        <topology evidence="1">Multi-pass membrane protein</topology>
    </subcellularLocation>
</comment>
<dbReference type="Proteomes" id="UP000001947">
    <property type="component" value="Chromosome"/>
</dbReference>
<dbReference type="AlphaFoldDB" id="Q21DW0"/>
<dbReference type="Pfam" id="PF00520">
    <property type="entry name" value="Ion_trans"/>
    <property type="match status" value="1"/>
</dbReference>
<evidence type="ECO:0000256" key="5">
    <source>
        <dbReference type="SAM" id="Phobius"/>
    </source>
</evidence>
<evidence type="ECO:0000256" key="3">
    <source>
        <dbReference type="ARBA" id="ARBA00022989"/>
    </source>
</evidence>
<dbReference type="GeneID" id="98615463"/>
<dbReference type="GO" id="GO:0005216">
    <property type="term" value="F:monoatomic ion channel activity"/>
    <property type="evidence" value="ECO:0007669"/>
    <property type="project" value="InterPro"/>
</dbReference>
<evidence type="ECO:0000259" key="6">
    <source>
        <dbReference type="Pfam" id="PF00520"/>
    </source>
</evidence>
<dbReference type="InterPro" id="IPR005821">
    <property type="entry name" value="Ion_trans_dom"/>
</dbReference>
<feature type="transmembrane region" description="Helical" evidence="5">
    <location>
        <begin position="190"/>
        <end position="212"/>
    </location>
</feature>
<feature type="transmembrane region" description="Helical" evidence="5">
    <location>
        <begin position="12"/>
        <end position="33"/>
    </location>
</feature>
<dbReference type="EMBL" id="CP000282">
    <property type="protein sequence ID" value="ABD83119.1"/>
    <property type="molecule type" value="Genomic_DNA"/>
</dbReference>
<keyword evidence="2 5" id="KW-0812">Transmembrane</keyword>
<name>Q21DW0_SACD2</name>
<feature type="transmembrane region" description="Helical" evidence="5">
    <location>
        <begin position="45"/>
        <end position="63"/>
    </location>
</feature>
<keyword evidence="4 5" id="KW-0472">Membrane</keyword>